<comment type="caution">
    <text evidence="3">The sequence shown here is derived from an EMBL/GenBank/DDBJ whole genome shotgun (WGS) entry which is preliminary data.</text>
</comment>
<dbReference type="PANTHER" id="PTHR40114:SF1">
    <property type="entry name" value="SLR0698 PROTEIN"/>
    <property type="match status" value="1"/>
</dbReference>
<evidence type="ECO:0000313" key="3">
    <source>
        <dbReference type="EMBL" id="TCZ63211.1"/>
    </source>
</evidence>
<dbReference type="Gene3D" id="2.40.320.10">
    <property type="entry name" value="Hypothetical Protein Pfu-838710-001"/>
    <property type="match status" value="1"/>
</dbReference>
<reference evidence="3 4" key="1">
    <citation type="submission" date="2019-03" db="EMBL/GenBank/DDBJ databases">
        <title>Paracraurococcus aquatilis NE82 genome sequence.</title>
        <authorList>
            <person name="Zhao Y."/>
            <person name="Du Z."/>
        </authorList>
    </citation>
    <scope>NUCLEOTIDE SEQUENCE [LARGE SCALE GENOMIC DNA]</scope>
    <source>
        <strain evidence="3 4">NE82</strain>
    </source>
</reference>
<evidence type="ECO:0000256" key="1">
    <source>
        <dbReference type="PIRSR" id="PIRSR016487-1"/>
    </source>
</evidence>
<dbReference type="PIRSF" id="PIRSF016487">
    <property type="entry name" value="CYTH_UCP016487"/>
    <property type="match status" value="1"/>
</dbReference>
<dbReference type="AlphaFoldDB" id="A0A4R4DT92"/>
<dbReference type="RefSeq" id="WP_132288055.1">
    <property type="nucleotide sequence ID" value="NZ_SKBM01000008.1"/>
</dbReference>
<feature type="active site" description="Proton acceptor" evidence="1">
    <location>
        <position position="31"/>
    </location>
</feature>
<feature type="domain" description="CYTH" evidence="2">
    <location>
        <begin position="2"/>
        <end position="152"/>
    </location>
</feature>
<dbReference type="SUPFAM" id="SSF55154">
    <property type="entry name" value="CYTH-like phosphatases"/>
    <property type="match status" value="1"/>
</dbReference>
<dbReference type="Proteomes" id="UP000295023">
    <property type="component" value="Unassembled WGS sequence"/>
</dbReference>
<gene>
    <name evidence="3" type="ORF">EXY23_10265</name>
</gene>
<dbReference type="EMBL" id="SKBM01000008">
    <property type="protein sequence ID" value="TCZ63211.1"/>
    <property type="molecule type" value="Genomic_DNA"/>
</dbReference>
<dbReference type="InterPro" id="IPR023577">
    <property type="entry name" value="CYTH_domain"/>
</dbReference>
<organism evidence="3 4">
    <name type="scientific">Roseicella aquatilis</name>
    <dbReference type="NCBI Taxonomy" id="2527868"/>
    <lineage>
        <taxon>Bacteria</taxon>
        <taxon>Pseudomonadati</taxon>
        <taxon>Pseudomonadota</taxon>
        <taxon>Alphaproteobacteria</taxon>
        <taxon>Acetobacterales</taxon>
        <taxon>Roseomonadaceae</taxon>
        <taxon>Roseicella</taxon>
    </lineage>
</organism>
<dbReference type="CDD" id="cd07891">
    <property type="entry name" value="CYTH-like_CthTTM-like_1"/>
    <property type="match status" value="1"/>
</dbReference>
<dbReference type="OrthoDB" id="9805588at2"/>
<dbReference type="PROSITE" id="PS51707">
    <property type="entry name" value="CYTH"/>
    <property type="match status" value="1"/>
</dbReference>
<proteinExistence type="predicted"/>
<accession>A0A4R4DT92</accession>
<dbReference type="InterPro" id="IPR012042">
    <property type="entry name" value="NeuTTM/CthTTM-like"/>
</dbReference>
<name>A0A4R4DT92_9PROT</name>
<dbReference type="InterPro" id="IPR033469">
    <property type="entry name" value="CYTH-like_dom_sf"/>
</dbReference>
<protein>
    <submittedName>
        <fullName evidence="3">CYTH domain-containing protein</fullName>
    </submittedName>
</protein>
<sequence length="158" mass="16696">MGTEIERKFLVAGDGWRREAAGPGVPLRQGYLAGGGGPEAPVVRVRLAGPRAFLTIKGPGLTTRAEFEYPIPVADAEAMLATLCAPPVLEKVRHRVEHAGLVWEVDVFGGHLAGLVLAEVELDSADQAVALPDWVGREVSGDPRYVNSNLARATAPPA</sequence>
<dbReference type="PANTHER" id="PTHR40114">
    <property type="entry name" value="SLR0698 PROTEIN"/>
    <property type="match status" value="1"/>
</dbReference>
<evidence type="ECO:0000313" key="4">
    <source>
        <dbReference type="Proteomes" id="UP000295023"/>
    </source>
</evidence>
<dbReference type="SMART" id="SM01118">
    <property type="entry name" value="CYTH"/>
    <property type="match status" value="1"/>
</dbReference>
<keyword evidence="4" id="KW-1185">Reference proteome</keyword>
<evidence type="ECO:0000259" key="2">
    <source>
        <dbReference type="PROSITE" id="PS51707"/>
    </source>
</evidence>
<dbReference type="Pfam" id="PF01928">
    <property type="entry name" value="CYTH"/>
    <property type="match status" value="1"/>
</dbReference>